<dbReference type="InterPro" id="IPR025878">
    <property type="entry name" value="Acyl-CoA_dh-like_C_dom"/>
</dbReference>
<dbReference type="InterPro" id="IPR036250">
    <property type="entry name" value="AcylCo_DH-like_C"/>
</dbReference>
<evidence type="ECO:0000313" key="11">
    <source>
        <dbReference type="Proteomes" id="UP000002745"/>
    </source>
</evidence>
<evidence type="ECO:0000256" key="2">
    <source>
        <dbReference type="ARBA" id="ARBA00009347"/>
    </source>
</evidence>
<evidence type="ECO:0000259" key="6">
    <source>
        <dbReference type="Pfam" id="PF00441"/>
    </source>
</evidence>
<evidence type="ECO:0000256" key="1">
    <source>
        <dbReference type="ARBA" id="ARBA00001974"/>
    </source>
</evidence>
<evidence type="ECO:0000259" key="9">
    <source>
        <dbReference type="Pfam" id="PF12806"/>
    </source>
</evidence>
<evidence type="ECO:0000256" key="3">
    <source>
        <dbReference type="ARBA" id="ARBA00022630"/>
    </source>
</evidence>
<dbReference type="Pfam" id="PF02771">
    <property type="entry name" value="Acyl-CoA_dh_N"/>
    <property type="match status" value="1"/>
</dbReference>
<dbReference type="Pfam" id="PF00441">
    <property type="entry name" value="Acyl-CoA_dh_1"/>
    <property type="match status" value="1"/>
</dbReference>
<reference evidence="11" key="1">
    <citation type="journal article" date="2011" name="J. Bacteriol.">
        <title>Genome sequences of eight morphologically diverse alphaproteobacteria.</title>
        <authorList>
            <consortium name="US DOE Joint Genome Institute"/>
            <person name="Brown P.J."/>
            <person name="Kysela D.T."/>
            <person name="Buechlein A."/>
            <person name="Hemmerich C."/>
            <person name="Brun Y.V."/>
        </authorList>
    </citation>
    <scope>NUCLEOTIDE SEQUENCE [LARGE SCALE GENOMIC DNA]</scope>
    <source>
        <strain evidence="11">ATCC 49814 / DSM 5838 / IFAM 1418</strain>
    </source>
</reference>
<dbReference type="OrthoDB" id="9807883at2"/>
<dbReference type="Pfam" id="PF12806">
    <property type="entry name" value="Acyl-CoA_dh_C"/>
    <property type="match status" value="1"/>
</dbReference>
<gene>
    <name evidence="10" type="ordered locus">Hbal_2852</name>
</gene>
<protein>
    <submittedName>
        <fullName evidence="10">Acyl-CoA dehydrogenase domain protein</fullName>
    </submittedName>
</protein>
<dbReference type="AlphaFoldDB" id="C6XQZ4"/>
<dbReference type="InterPro" id="IPR046373">
    <property type="entry name" value="Acyl-CoA_Oxase/DH_mid-dom_sf"/>
</dbReference>
<dbReference type="Pfam" id="PF02770">
    <property type="entry name" value="Acyl-CoA_dh_M"/>
    <property type="match status" value="1"/>
</dbReference>
<dbReference type="InterPro" id="IPR006089">
    <property type="entry name" value="Acyl-CoA_DH_CS"/>
</dbReference>
<evidence type="ECO:0000256" key="5">
    <source>
        <dbReference type="RuleBase" id="RU362125"/>
    </source>
</evidence>
<dbReference type="Gene3D" id="1.10.540.10">
    <property type="entry name" value="Acyl-CoA dehydrogenase/oxidase, N-terminal domain"/>
    <property type="match status" value="1"/>
</dbReference>
<dbReference type="STRING" id="582402.Hbal_2852"/>
<comment type="cofactor">
    <cofactor evidence="1 5">
        <name>FAD</name>
        <dbReference type="ChEBI" id="CHEBI:57692"/>
    </cofactor>
</comment>
<dbReference type="SUPFAM" id="SSF47203">
    <property type="entry name" value="Acyl-CoA dehydrogenase C-terminal domain-like"/>
    <property type="match status" value="1"/>
</dbReference>
<proteinExistence type="inferred from homology"/>
<keyword evidence="5" id="KW-0560">Oxidoreductase</keyword>
<feature type="domain" description="Acyl-CoA oxidase/dehydrogenase middle" evidence="7">
    <location>
        <begin position="161"/>
        <end position="268"/>
    </location>
</feature>
<keyword evidence="3 5" id="KW-0285">Flavoprotein</keyword>
<dbReference type="InterPro" id="IPR052166">
    <property type="entry name" value="Diverse_Acyl-CoA_DH"/>
</dbReference>
<dbReference type="KEGG" id="hba:Hbal_2852"/>
<evidence type="ECO:0000256" key="4">
    <source>
        <dbReference type="ARBA" id="ARBA00022827"/>
    </source>
</evidence>
<dbReference type="GO" id="GO:0050660">
    <property type="term" value="F:flavin adenine dinucleotide binding"/>
    <property type="evidence" value="ECO:0007669"/>
    <property type="project" value="InterPro"/>
</dbReference>
<name>C6XQZ4_HIRBI</name>
<dbReference type="InterPro" id="IPR037069">
    <property type="entry name" value="AcylCoA_DH/ox_N_sf"/>
</dbReference>
<keyword evidence="4 5" id="KW-0274">FAD</keyword>
<evidence type="ECO:0000313" key="10">
    <source>
        <dbReference type="EMBL" id="ACT60525.1"/>
    </source>
</evidence>
<keyword evidence="11" id="KW-1185">Reference proteome</keyword>
<feature type="domain" description="Acyl-CoA dehydrogenase/oxidase N-terminal" evidence="8">
    <location>
        <begin position="38"/>
        <end position="155"/>
    </location>
</feature>
<dbReference type="InterPro" id="IPR009075">
    <property type="entry name" value="AcylCo_DH/oxidase_C"/>
</dbReference>
<dbReference type="GO" id="GO:0003995">
    <property type="term" value="F:acyl-CoA dehydrogenase activity"/>
    <property type="evidence" value="ECO:0007669"/>
    <property type="project" value="InterPro"/>
</dbReference>
<organism evidence="10 11">
    <name type="scientific">Hirschia baltica (strain ATCC 49814 / DSM 5838 / IFAM 1418)</name>
    <dbReference type="NCBI Taxonomy" id="582402"/>
    <lineage>
        <taxon>Bacteria</taxon>
        <taxon>Pseudomonadati</taxon>
        <taxon>Pseudomonadota</taxon>
        <taxon>Alphaproteobacteria</taxon>
        <taxon>Hyphomonadales</taxon>
        <taxon>Hyphomonadaceae</taxon>
        <taxon>Hirschia</taxon>
    </lineage>
</organism>
<dbReference type="RefSeq" id="WP_015828675.1">
    <property type="nucleotide sequence ID" value="NC_012982.1"/>
</dbReference>
<dbReference type="InterPro" id="IPR006091">
    <property type="entry name" value="Acyl-CoA_Oxase/DH_mid-dom"/>
</dbReference>
<evidence type="ECO:0000259" key="7">
    <source>
        <dbReference type="Pfam" id="PF02770"/>
    </source>
</evidence>
<dbReference type="Gene3D" id="2.40.110.10">
    <property type="entry name" value="Butyryl-CoA Dehydrogenase, subunit A, domain 2"/>
    <property type="match status" value="1"/>
</dbReference>
<dbReference type="PANTHER" id="PTHR42803:SF3">
    <property type="entry name" value="ACYL-COA DEHYDROGENASE-RELATED"/>
    <property type="match status" value="1"/>
</dbReference>
<dbReference type="eggNOG" id="COG1960">
    <property type="taxonomic scope" value="Bacteria"/>
</dbReference>
<evidence type="ECO:0000259" key="8">
    <source>
        <dbReference type="Pfam" id="PF02771"/>
    </source>
</evidence>
<sequence>MSLITNRRDIDFLMYELLDLDQMLQTDRYEAYDREAISAILDTAQAIAEDKYLTCASELDANEPTFDGEKVSIMPEVGEALKAFADAGFFGASFDEDVGGAQLPGIVNFALAGFFSAANPGINSYAFLTIGAANMLNAVGSQEQKDKYLGPMLEGRWFGTMCLSEPQAGSSLSDIRTKATPTDEGHYLIEGSKMWISGGDHELAENIVEMVLAKIPGGPPGVRGISLFIVPKYRVNDDGSLGPKNDISLAGLNHKMGHRGTTNCLLNFGENGDCHGYLVGKPHEGLKSMFHMMNEARIGVGQGSVMSALTGFLYSLKYAGERSQGRHPQDKDPTKPQIPIIEHTDIKRLLMAQKAAVEGASALLFYCMDLVEQQKLTDDKNEQMRLALLLEILTPLAKSWPSEFCLEANKHAIQILGGYGYTREFPVERYYRDNRLNHIHEGTHAIHGLDLLGRKVSMHDGAALNLLMAEVQKTLAEVAGETSLKEYATALTGAVETLLDTTKTVKACENQNIQLANATIYLDAFGHVVVAWLWLRQAQVSVNALKTAEGDDVAFYQGKIAACRYFFRYELPKAVTQFHLVADLDQTCLDLVPEQLIGSNPF</sequence>
<dbReference type="Gene3D" id="1.20.140.10">
    <property type="entry name" value="Butyryl-CoA Dehydrogenase, subunit A, domain 3"/>
    <property type="match status" value="1"/>
</dbReference>
<dbReference type="PANTHER" id="PTHR42803">
    <property type="entry name" value="ACYL-COA DEHYDROGENASE"/>
    <property type="match status" value="1"/>
</dbReference>
<accession>C6XQZ4</accession>
<dbReference type="SUPFAM" id="SSF56645">
    <property type="entry name" value="Acyl-CoA dehydrogenase NM domain-like"/>
    <property type="match status" value="1"/>
</dbReference>
<dbReference type="Proteomes" id="UP000002745">
    <property type="component" value="Chromosome"/>
</dbReference>
<feature type="domain" description="Acetyl-CoA dehydrogenase-like C-terminal" evidence="9">
    <location>
        <begin position="467"/>
        <end position="591"/>
    </location>
</feature>
<comment type="similarity">
    <text evidence="2 5">Belongs to the acyl-CoA dehydrogenase family.</text>
</comment>
<dbReference type="HOGENOM" id="CLU_018204_12_2_5"/>
<dbReference type="InterPro" id="IPR013786">
    <property type="entry name" value="AcylCoA_DH/ox_N"/>
</dbReference>
<dbReference type="EMBL" id="CP001678">
    <property type="protein sequence ID" value="ACT60525.1"/>
    <property type="molecule type" value="Genomic_DNA"/>
</dbReference>
<dbReference type="PROSITE" id="PS00073">
    <property type="entry name" value="ACYL_COA_DH_2"/>
    <property type="match status" value="1"/>
</dbReference>
<dbReference type="InterPro" id="IPR009100">
    <property type="entry name" value="AcylCoA_DH/oxidase_NM_dom_sf"/>
</dbReference>
<feature type="domain" description="Acyl-CoA dehydrogenase/oxidase C-terminal" evidence="6">
    <location>
        <begin position="284"/>
        <end position="449"/>
    </location>
</feature>